<dbReference type="Proteomes" id="UP000627573">
    <property type="component" value="Unassembled WGS sequence"/>
</dbReference>
<comment type="caution">
    <text evidence="6">The sequence shown here is derived from an EMBL/GenBank/DDBJ whole genome shotgun (WGS) entry which is preliminary data.</text>
</comment>
<evidence type="ECO:0000313" key="7">
    <source>
        <dbReference type="Proteomes" id="UP000627573"/>
    </source>
</evidence>
<sequence length="116" mass="11973">MTALATGIVLLTALLNAGFGIADYAHAKFVLANSAEVRVPPSWLPMLGTAKLAGGLGLLIGLFGGRPVGLLAAVGLVLFFLGAVARHIQTRVYYNIAFPGTFLLLSIVSVPALLSI</sequence>
<keyword evidence="2 5" id="KW-0812">Transmembrane</keyword>
<evidence type="ECO:0000313" key="6">
    <source>
        <dbReference type="EMBL" id="MBH5144323.1"/>
    </source>
</evidence>
<dbReference type="RefSeq" id="WP_197941292.1">
    <property type="nucleotide sequence ID" value="NZ_JAECSB010000060.1"/>
</dbReference>
<name>A0A8I0ZW45_RHOER</name>
<evidence type="ECO:0000256" key="4">
    <source>
        <dbReference type="ARBA" id="ARBA00023136"/>
    </source>
</evidence>
<keyword evidence="3 5" id="KW-1133">Transmembrane helix</keyword>
<dbReference type="EMBL" id="JAECSB010000060">
    <property type="protein sequence ID" value="MBH5144323.1"/>
    <property type="molecule type" value="Genomic_DNA"/>
</dbReference>
<proteinExistence type="predicted"/>
<dbReference type="GO" id="GO:0016020">
    <property type="term" value="C:membrane"/>
    <property type="evidence" value="ECO:0007669"/>
    <property type="project" value="UniProtKB-SubCell"/>
</dbReference>
<gene>
    <name evidence="6" type="ORF">I3517_17035</name>
</gene>
<evidence type="ECO:0000256" key="5">
    <source>
        <dbReference type="SAM" id="Phobius"/>
    </source>
</evidence>
<dbReference type="Pfam" id="PF13564">
    <property type="entry name" value="DoxX_2"/>
    <property type="match status" value="1"/>
</dbReference>
<feature type="transmembrane region" description="Helical" evidence="5">
    <location>
        <begin position="94"/>
        <end position="114"/>
    </location>
</feature>
<comment type="subcellular location">
    <subcellularLocation>
        <location evidence="1">Membrane</location>
        <topology evidence="1">Multi-pass membrane protein</topology>
    </subcellularLocation>
</comment>
<keyword evidence="4 5" id="KW-0472">Membrane</keyword>
<dbReference type="AlphaFoldDB" id="A0A8I0ZW45"/>
<organism evidence="6 7">
    <name type="scientific">Rhodococcus erythropolis</name>
    <name type="common">Arthrobacter picolinophilus</name>
    <dbReference type="NCBI Taxonomy" id="1833"/>
    <lineage>
        <taxon>Bacteria</taxon>
        <taxon>Bacillati</taxon>
        <taxon>Actinomycetota</taxon>
        <taxon>Actinomycetes</taxon>
        <taxon>Mycobacteriales</taxon>
        <taxon>Nocardiaceae</taxon>
        <taxon>Rhodococcus</taxon>
        <taxon>Rhodococcus erythropolis group</taxon>
    </lineage>
</organism>
<protein>
    <submittedName>
        <fullName evidence="6">DoxX family protein</fullName>
    </submittedName>
</protein>
<dbReference type="InterPro" id="IPR032808">
    <property type="entry name" value="DoxX"/>
</dbReference>
<reference evidence="6 7" key="1">
    <citation type="submission" date="2020-12" db="EMBL/GenBank/DDBJ databases">
        <title>Draft genome sequence of furan degrading bacterial strain FUR100.</title>
        <authorList>
            <person name="Woiski C."/>
        </authorList>
    </citation>
    <scope>NUCLEOTIDE SEQUENCE [LARGE SCALE GENOMIC DNA]</scope>
    <source>
        <strain evidence="6 7">FUR100</strain>
    </source>
</reference>
<evidence type="ECO:0000256" key="1">
    <source>
        <dbReference type="ARBA" id="ARBA00004141"/>
    </source>
</evidence>
<accession>A0A8I0ZW45</accession>
<feature type="transmembrane region" description="Helical" evidence="5">
    <location>
        <begin position="70"/>
        <end position="88"/>
    </location>
</feature>
<keyword evidence="7" id="KW-1185">Reference proteome</keyword>
<evidence type="ECO:0000256" key="2">
    <source>
        <dbReference type="ARBA" id="ARBA00022692"/>
    </source>
</evidence>
<evidence type="ECO:0000256" key="3">
    <source>
        <dbReference type="ARBA" id="ARBA00022989"/>
    </source>
</evidence>